<keyword evidence="4 6" id="KW-0418">Kinase</keyword>
<dbReference type="PROSITE" id="PS01076">
    <property type="entry name" value="ACETATE_KINASE_2"/>
    <property type="match status" value="1"/>
</dbReference>
<dbReference type="PANTHER" id="PTHR21060:SF15">
    <property type="entry name" value="ACETATE KINASE-RELATED"/>
    <property type="match status" value="1"/>
</dbReference>
<dbReference type="GO" id="GO:0006083">
    <property type="term" value="P:acetate metabolic process"/>
    <property type="evidence" value="ECO:0007669"/>
    <property type="project" value="TreeGrafter"/>
</dbReference>
<feature type="binding site" evidence="6">
    <location>
        <position position="395"/>
    </location>
    <ligand>
        <name>Mg(2+)</name>
        <dbReference type="ChEBI" id="CHEBI:18420"/>
    </ligand>
</feature>
<evidence type="ECO:0000313" key="9">
    <source>
        <dbReference type="Proteomes" id="UP000292958"/>
    </source>
</evidence>
<keyword evidence="2 6" id="KW-0808">Transferase</keyword>
<feature type="active site" description="Proton donor/acceptor" evidence="6">
    <location>
        <position position="157"/>
    </location>
</feature>
<dbReference type="PANTHER" id="PTHR21060">
    <property type="entry name" value="ACETATE KINASE"/>
    <property type="match status" value="1"/>
</dbReference>
<evidence type="ECO:0000256" key="6">
    <source>
        <dbReference type="HAMAP-Rule" id="MF_00020"/>
    </source>
</evidence>
<dbReference type="SUPFAM" id="SSF53067">
    <property type="entry name" value="Actin-like ATPase domain"/>
    <property type="match status" value="2"/>
</dbReference>
<dbReference type="AlphaFoldDB" id="A0A4Q7YSP2"/>
<comment type="pathway">
    <text evidence="6">Metabolic intermediate biosynthesis; acetyl-CoA biosynthesis; acetyl-CoA from acetate: step 1/2.</text>
</comment>
<organism evidence="8 9">
    <name type="scientific">Edaphobacter modestus</name>
    <dbReference type="NCBI Taxonomy" id="388466"/>
    <lineage>
        <taxon>Bacteria</taxon>
        <taxon>Pseudomonadati</taxon>
        <taxon>Acidobacteriota</taxon>
        <taxon>Terriglobia</taxon>
        <taxon>Terriglobales</taxon>
        <taxon>Acidobacteriaceae</taxon>
        <taxon>Edaphobacter</taxon>
    </lineage>
</organism>
<sequence>MNVLVLNSGSSSLKFQLIATDLGRITENKDERLCRGQVEQIGGEAIVTVHTRSGTRQKSTASLFDISRSLEYLVRWIASDESEIMEVRSPSDIHAVGHRVVHGGELFTESTVITDEVLKGIEECIDLAPLHNPNNIKGILASRQVFGPKLPQVAVFDTSFHHSIPEHAYLYALPYHLYKRHHIRRYGFHGTSHRYVADRYRALRAVTEEQTHIITLHLGNGCSATAIRGGRSVDTSMGMTPLEGLVMGTRSGDIDPAVVNLIARKEGLSTHEVDALLNNQSGLLGISGLTNDMRVLLQESRDQDHRRAQLAIEVFCYRARKYIGAFLACMGAADAIVFTGGIGENSPDIRARICNGLEWAGLRLDDSRNKRMVGLEGQISCDDSSLHAFVIPTDEELLIARDTVRCILSERSPRVEELRIQ</sequence>
<dbReference type="PROSITE" id="PS01075">
    <property type="entry name" value="ACETATE_KINASE_1"/>
    <property type="match status" value="1"/>
</dbReference>
<comment type="subcellular location">
    <subcellularLocation>
        <location evidence="6">Cytoplasm</location>
    </subcellularLocation>
</comment>
<feature type="site" description="Transition state stabilizer" evidence="6">
    <location>
        <position position="189"/>
    </location>
</feature>
<dbReference type="CDD" id="cd24010">
    <property type="entry name" value="ASKHA_NBD_AcK_PK"/>
    <property type="match status" value="1"/>
</dbReference>
<dbReference type="Gene3D" id="3.30.420.40">
    <property type="match status" value="2"/>
</dbReference>
<comment type="similarity">
    <text evidence="1 6 7">Belongs to the acetokinase family.</text>
</comment>
<feature type="binding site" evidence="6">
    <location>
        <position position="99"/>
    </location>
    <ligand>
        <name>substrate</name>
    </ligand>
</feature>
<keyword evidence="6" id="KW-0460">Magnesium</keyword>
<dbReference type="EC" id="2.7.2.1" evidence="6"/>
<comment type="function">
    <text evidence="6">Catalyzes the formation of acetyl phosphate from acetate and ATP. Can also catalyze the reverse reaction.</text>
</comment>
<dbReference type="HAMAP" id="MF_00020">
    <property type="entry name" value="Acetate_kinase"/>
    <property type="match status" value="1"/>
</dbReference>
<feature type="binding site" evidence="6">
    <location>
        <begin position="217"/>
        <end position="221"/>
    </location>
    <ligand>
        <name>ATP</name>
        <dbReference type="ChEBI" id="CHEBI:30616"/>
    </ligand>
</feature>
<keyword evidence="6" id="KW-0963">Cytoplasm</keyword>
<evidence type="ECO:0000313" key="8">
    <source>
        <dbReference type="EMBL" id="RZU40757.1"/>
    </source>
</evidence>
<keyword evidence="5 6" id="KW-0067">ATP-binding</keyword>
<dbReference type="GO" id="GO:0008776">
    <property type="term" value="F:acetate kinase activity"/>
    <property type="evidence" value="ECO:0007669"/>
    <property type="project" value="UniProtKB-UniRule"/>
</dbReference>
<keyword evidence="9" id="KW-1185">Reference proteome</keyword>
<evidence type="ECO:0000256" key="1">
    <source>
        <dbReference type="ARBA" id="ARBA00008748"/>
    </source>
</evidence>
<feature type="site" description="Transition state stabilizer" evidence="6">
    <location>
        <position position="250"/>
    </location>
</feature>
<comment type="cofactor">
    <cofactor evidence="6">
        <name>Mg(2+)</name>
        <dbReference type="ChEBI" id="CHEBI:18420"/>
    </cofactor>
    <cofactor evidence="6">
        <name>Mn(2+)</name>
        <dbReference type="ChEBI" id="CHEBI:29035"/>
    </cofactor>
    <text evidence="6">Mg(2+). Can also accept Mn(2+).</text>
</comment>
<evidence type="ECO:0000256" key="5">
    <source>
        <dbReference type="ARBA" id="ARBA00022840"/>
    </source>
</evidence>
<evidence type="ECO:0000256" key="4">
    <source>
        <dbReference type="ARBA" id="ARBA00022777"/>
    </source>
</evidence>
<comment type="subunit">
    <text evidence="6">Homodimer.</text>
</comment>
<dbReference type="InterPro" id="IPR043129">
    <property type="entry name" value="ATPase_NBD"/>
</dbReference>
<accession>A0A4Q7YSP2</accession>
<comment type="catalytic activity">
    <reaction evidence="6">
        <text>acetate + ATP = acetyl phosphate + ADP</text>
        <dbReference type="Rhea" id="RHEA:11352"/>
        <dbReference type="ChEBI" id="CHEBI:22191"/>
        <dbReference type="ChEBI" id="CHEBI:30089"/>
        <dbReference type="ChEBI" id="CHEBI:30616"/>
        <dbReference type="ChEBI" id="CHEBI:456216"/>
        <dbReference type="EC" id="2.7.2.1"/>
    </reaction>
</comment>
<dbReference type="Pfam" id="PF00871">
    <property type="entry name" value="Acetate_kinase"/>
    <property type="match status" value="1"/>
</dbReference>
<dbReference type="PRINTS" id="PR00471">
    <property type="entry name" value="ACETATEKNASE"/>
</dbReference>
<feature type="binding site" evidence="6">
    <location>
        <begin position="292"/>
        <end position="294"/>
    </location>
    <ligand>
        <name>ATP</name>
        <dbReference type="ChEBI" id="CHEBI:30616"/>
    </ligand>
</feature>
<evidence type="ECO:0000256" key="7">
    <source>
        <dbReference type="RuleBase" id="RU003835"/>
    </source>
</evidence>
<keyword evidence="3 6" id="KW-0547">Nucleotide-binding</keyword>
<comment type="caution">
    <text evidence="8">The sequence shown here is derived from an EMBL/GenBank/DDBJ whole genome shotgun (WGS) entry which is preliminary data.</text>
</comment>
<dbReference type="NCBIfam" id="TIGR00016">
    <property type="entry name" value="ackA"/>
    <property type="match status" value="1"/>
</dbReference>
<dbReference type="InterPro" id="IPR023865">
    <property type="entry name" value="Aliphatic_acid_kinase_CS"/>
</dbReference>
<dbReference type="UniPathway" id="UPA00340">
    <property type="reaction ID" value="UER00458"/>
</dbReference>
<dbReference type="Proteomes" id="UP000292958">
    <property type="component" value="Unassembled WGS sequence"/>
</dbReference>
<feature type="binding site" evidence="6">
    <location>
        <position position="14"/>
    </location>
    <ligand>
        <name>ATP</name>
        <dbReference type="ChEBI" id="CHEBI:30616"/>
    </ligand>
</feature>
<dbReference type="InterPro" id="IPR004372">
    <property type="entry name" value="Ac/propionate_kinase"/>
</dbReference>
<feature type="binding site" evidence="6">
    <location>
        <begin position="341"/>
        <end position="345"/>
    </location>
    <ligand>
        <name>ATP</name>
        <dbReference type="ChEBI" id="CHEBI:30616"/>
    </ligand>
</feature>
<keyword evidence="6" id="KW-0479">Metal-binding</keyword>
<name>A0A4Q7YSP2_9BACT</name>
<dbReference type="EMBL" id="SHKW01000001">
    <property type="protein sequence ID" value="RZU40757.1"/>
    <property type="molecule type" value="Genomic_DNA"/>
</dbReference>
<dbReference type="GO" id="GO:0005524">
    <property type="term" value="F:ATP binding"/>
    <property type="evidence" value="ECO:0007669"/>
    <property type="project" value="UniProtKB-KW"/>
</dbReference>
<dbReference type="GO" id="GO:0006085">
    <property type="term" value="P:acetyl-CoA biosynthetic process"/>
    <property type="evidence" value="ECO:0007669"/>
    <property type="project" value="UniProtKB-UniRule"/>
</dbReference>
<evidence type="ECO:0000256" key="3">
    <source>
        <dbReference type="ARBA" id="ARBA00022741"/>
    </source>
</evidence>
<protein>
    <recommendedName>
        <fullName evidence="6">Acetate kinase</fullName>
        <ecNumber evidence="6">2.7.2.1</ecNumber>
    </recommendedName>
    <alternativeName>
        <fullName evidence="6">Acetokinase</fullName>
    </alternativeName>
</protein>
<feature type="binding site" evidence="6">
    <location>
        <position position="7"/>
    </location>
    <ligand>
        <name>Mg(2+)</name>
        <dbReference type="ChEBI" id="CHEBI:18420"/>
    </ligand>
</feature>
<gene>
    <name evidence="6" type="primary">ackA</name>
    <name evidence="8" type="ORF">BDD14_2233</name>
</gene>
<evidence type="ECO:0000256" key="2">
    <source>
        <dbReference type="ARBA" id="ARBA00022679"/>
    </source>
</evidence>
<dbReference type="InterPro" id="IPR000890">
    <property type="entry name" value="Aliphatic_acid_kin_short-chain"/>
</dbReference>
<dbReference type="PIRSF" id="PIRSF000722">
    <property type="entry name" value="Acetate_prop_kin"/>
    <property type="match status" value="1"/>
</dbReference>
<dbReference type="GO" id="GO:0005737">
    <property type="term" value="C:cytoplasm"/>
    <property type="evidence" value="ECO:0007669"/>
    <property type="project" value="UniProtKB-SubCell"/>
</dbReference>
<dbReference type="RefSeq" id="WP_130418783.1">
    <property type="nucleotide sequence ID" value="NZ_SHKW01000001.1"/>
</dbReference>
<dbReference type="OrthoDB" id="9802453at2"/>
<reference evidence="8 9" key="1">
    <citation type="submission" date="2019-02" db="EMBL/GenBank/DDBJ databases">
        <title>Genomic Encyclopedia of Archaeal and Bacterial Type Strains, Phase II (KMG-II): from individual species to whole genera.</title>
        <authorList>
            <person name="Goeker M."/>
        </authorList>
    </citation>
    <scope>NUCLEOTIDE SEQUENCE [LARGE SCALE GENOMIC DNA]</scope>
    <source>
        <strain evidence="8 9">DSM 18101</strain>
    </source>
</reference>
<dbReference type="GO" id="GO:0000287">
    <property type="term" value="F:magnesium ion binding"/>
    <property type="evidence" value="ECO:0007669"/>
    <property type="project" value="UniProtKB-UniRule"/>
</dbReference>
<proteinExistence type="inferred from homology"/>